<dbReference type="Gene3D" id="3.30.40.10">
    <property type="entry name" value="Zinc/RING finger domain, C3HC4 (zinc finger)"/>
    <property type="match status" value="1"/>
</dbReference>
<sequence>MGKKLDLSKLTDEEAKHIWEVIQRDFDLRRKEEERLEGLKGKIKKESSKRELLSDSAHLNETHCAHCLQPYRLLVNSRRQCLDCHLFTCKGCGSAHPREQGWLCDPCHLARVVKVGSLEWYYKHVRARFKRFGSAKVVRSLSWRLQAGDGPEQTPGENGGDSEQTDEDEDVDAAGKPQSGGSKKKRLLAIHNLNLEDDSDDFTQSRHHALHLSSVLTAVDGPQPLTDDPGADETTLQDTVAVEADRGAPGSQPRPEEQRDGPSTARRHSFAELYPPGDTCGAALGEAATAGTSTNRRDQLLPQYLADVDTSDEDSVRAHRMATHHAKWRSQTPSESQLMELHKCCSSEEPFLAQSPWVVHSPREAEPLVTIVHTDTDLEEETLRRKLEEMTSNVSDQGTSSEEEEGQDTSAESNRSASSGGLPGVAPKVSATRRQRDRWDTELQGPQDHAPPTRTTDEALSELEDRVAVAASQVKQAESEVSDIKSRIAALQAAGLTVRPSGKPRKKSNIPVFLPRLGKLDQSPKDPNPDPSSEVKVVPVLAVPHLLKRKFSHSPKSADSDEEPFDRKSAYRGSLTQRNPNGRKEKADHIFAKPVMAHQP</sequence>
<accession>G3TGH3</accession>
<dbReference type="GO" id="GO:0031267">
    <property type="term" value="F:small GTPase binding"/>
    <property type="evidence" value="ECO:0007669"/>
    <property type="project" value="Ensembl"/>
</dbReference>
<dbReference type="GeneTree" id="ENSGT00950000183138"/>
<feature type="domain" description="RabBD" evidence="5">
    <location>
        <begin position="4"/>
        <end position="124"/>
    </location>
</feature>
<evidence type="ECO:0000259" key="5">
    <source>
        <dbReference type="PROSITE" id="PS50916"/>
    </source>
</evidence>
<dbReference type="InterPro" id="IPR010911">
    <property type="entry name" value="Rab_BD"/>
</dbReference>
<dbReference type="eggNOG" id="ENOG502RJPZ">
    <property type="taxonomic scope" value="Eukaryota"/>
</dbReference>
<dbReference type="GO" id="GO:0008270">
    <property type="term" value="F:zinc ion binding"/>
    <property type="evidence" value="ECO:0007669"/>
    <property type="project" value="UniProtKB-KW"/>
</dbReference>
<dbReference type="GO" id="GO:0017022">
    <property type="term" value="F:myosin binding"/>
    <property type="evidence" value="ECO:0007669"/>
    <property type="project" value="Ensembl"/>
</dbReference>
<dbReference type="FunFam" id="3.30.40.10:FF:000018">
    <property type="entry name" value="Synaptotagmin-like 5, isoform CRA_a"/>
    <property type="match status" value="1"/>
</dbReference>
<feature type="compositionally biased region" description="Basic and acidic residues" evidence="4">
    <location>
        <begin position="582"/>
        <end position="591"/>
    </location>
</feature>
<gene>
    <name evidence="6" type="primary">MLPH</name>
</gene>
<evidence type="ECO:0000313" key="7">
    <source>
        <dbReference type="Proteomes" id="UP000007646"/>
    </source>
</evidence>
<organism evidence="6 7">
    <name type="scientific">Loxodonta africana</name>
    <name type="common">African elephant</name>
    <dbReference type="NCBI Taxonomy" id="9785"/>
    <lineage>
        <taxon>Eukaryota</taxon>
        <taxon>Metazoa</taxon>
        <taxon>Chordata</taxon>
        <taxon>Craniata</taxon>
        <taxon>Vertebrata</taxon>
        <taxon>Euteleostomi</taxon>
        <taxon>Mammalia</taxon>
        <taxon>Eutheria</taxon>
        <taxon>Afrotheria</taxon>
        <taxon>Proboscidea</taxon>
        <taxon>Elephantidae</taxon>
        <taxon>Loxodonta</taxon>
    </lineage>
</organism>
<dbReference type="GO" id="GO:0006886">
    <property type="term" value="P:intracellular protein transport"/>
    <property type="evidence" value="ECO:0007669"/>
    <property type="project" value="InterPro"/>
</dbReference>
<evidence type="ECO:0000313" key="6">
    <source>
        <dbReference type="Ensembl" id="ENSLAFP00000013576.2"/>
    </source>
</evidence>
<dbReference type="GO" id="GO:0003779">
    <property type="term" value="F:actin binding"/>
    <property type="evidence" value="ECO:0007669"/>
    <property type="project" value="TreeGrafter"/>
</dbReference>
<protein>
    <submittedName>
        <fullName evidence="6">Melanophilin</fullName>
    </submittedName>
</protein>
<feature type="region of interest" description="Disordered" evidence="4">
    <location>
        <begin position="494"/>
        <end position="600"/>
    </location>
</feature>
<reference evidence="6" key="2">
    <citation type="submission" date="2025-08" db="UniProtKB">
        <authorList>
            <consortium name="Ensembl"/>
        </authorList>
    </citation>
    <scope>IDENTIFICATION</scope>
    <source>
        <strain evidence="6">Isolate ISIS603380</strain>
    </source>
</reference>
<proteinExistence type="predicted"/>
<dbReference type="InterPro" id="IPR013083">
    <property type="entry name" value="Znf_RING/FYVE/PHD"/>
</dbReference>
<evidence type="ECO:0000256" key="2">
    <source>
        <dbReference type="ARBA" id="ARBA00022771"/>
    </source>
</evidence>
<evidence type="ECO:0000256" key="4">
    <source>
        <dbReference type="SAM" id="MobiDB-lite"/>
    </source>
</evidence>
<dbReference type="HOGENOM" id="CLU_025193_2_0_1"/>
<feature type="region of interest" description="Disordered" evidence="4">
    <location>
        <begin position="146"/>
        <end position="185"/>
    </location>
</feature>
<dbReference type="InterPro" id="IPR041282">
    <property type="entry name" value="FYVE_2"/>
</dbReference>
<feature type="compositionally biased region" description="Acidic residues" evidence="4">
    <location>
        <begin position="163"/>
        <end position="172"/>
    </location>
</feature>
<name>G3TGH3_LOXAF</name>
<dbReference type="InParanoid" id="G3TGH3"/>
<dbReference type="Ensembl" id="ENSLAFT00000016176.2">
    <property type="protein sequence ID" value="ENSLAFP00000013576.2"/>
    <property type="gene ID" value="ENSLAFG00000016172.2"/>
</dbReference>
<keyword evidence="1" id="KW-0479">Metal-binding</keyword>
<keyword evidence="7" id="KW-1185">Reference proteome</keyword>
<dbReference type="FunCoup" id="G3TGH3">
    <property type="interactions" value="4"/>
</dbReference>
<dbReference type="GO" id="GO:0030864">
    <property type="term" value="C:cortical actin cytoskeleton"/>
    <property type="evidence" value="ECO:0007669"/>
    <property type="project" value="TreeGrafter"/>
</dbReference>
<reference evidence="6 7" key="1">
    <citation type="submission" date="2009-06" db="EMBL/GenBank/DDBJ databases">
        <title>The Genome Sequence of Loxodonta africana (African elephant).</title>
        <authorList>
            <person name="Di Palma F."/>
            <person name="Heiman D."/>
            <person name="Young S."/>
            <person name="Johnson J."/>
            <person name="Lander E.S."/>
            <person name="Lindblad-Toh K."/>
        </authorList>
    </citation>
    <scope>NUCLEOTIDE SEQUENCE [LARGE SCALE GENOMIC DNA]</scope>
    <source>
        <strain evidence="6 7">Isolate ISIS603380</strain>
    </source>
</reference>
<dbReference type="AlphaFoldDB" id="G3TGH3"/>
<feature type="region of interest" description="Disordered" evidence="4">
    <location>
        <begin position="371"/>
        <end position="464"/>
    </location>
</feature>
<dbReference type="GO" id="GO:0030674">
    <property type="term" value="F:protein-macromolecule adaptor activity"/>
    <property type="evidence" value="ECO:0007669"/>
    <property type="project" value="Ensembl"/>
</dbReference>
<dbReference type="InterPro" id="IPR051745">
    <property type="entry name" value="Intracell_Transport_Effector"/>
</dbReference>
<keyword evidence="3" id="KW-0862">Zinc</keyword>
<feature type="compositionally biased region" description="Polar residues" evidence="4">
    <location>
        <begin position="408"/>
        <end position="419"/>
    </location>
</feature>
<dbReference type="InterPro" id="IPR037442">
    <property type="entry name" value="Melanophilin_FYVE-rel_dom"/>
</dbReference>
<dbReference type="Pfam" id="PF04698">
    <property type="entry name" value="Rab_eff_C"/>
    <property type="match status" value="1"/>
</dbReference>
<dbReference type="PANTHER" id="PTHR14555">
    <property type="entry name" value="MYELIN-ASSOCIATED OLIGODENDROCYTIC BASIC PROTEIN MOBP -RELATED"/>
    <property type="match status" value="1"/>
</dbReference>
<feature type="compositionally biased region" description="Polar residues" evidence="4">
    <location>
        <begin position="390"/>
        <end position="400"/>
    </location>
</feature>
<dbReference type="GO" id="GO:0030425">
    <property type="term" value="C:dendrite"/>
    <property type="evidence" value="ECO:0007669"/>
    <property type="project" value="Ensembl"/>
</dbReference>
<dbReference type="OMA" id="EAQGWLC"/>
<dbReference type="PANTHER" id="PTHR14555:SF1">
    <property type="entry name" value="MELANOPHILIN"/>
    <property type="match status" value="1"/>
</dbReference>
<dbReference type="Proteomes" id="UP000007646">
    <property type="component" value="Unassembled WGS sequence"/>
</dbReference>
<reference evidence="6" key="3">
    <citation type="submission" date="2025-09" db="UniProtKB">
        <authorList>
            <consortium name="Ensembl"/>
        </authorList>
    </citation>
    <scope>IDENTIFICATION</scope>
    <source>
        <strain evidence="6">Isolate ISIS603380</strain>
    </source>
</reference>
<dbReference type="GO" id="GO:0048471">
    <property type="term" value="C:perinuclear region of cytoplasm"/>
    <property type="evidence" value="ECO:0007669"/>
    <property type="project" value="Ensembl"/>
</dbReference>
<feature type="region of interest" description="Disordered" evidence="4">
    <location>
        <begin position="244"/>
        <end position="284"/>
    </location>
</feature>
<dbReference type="CDD" id="cd15752">
    <property type="entry name" value="FYVE_SlaC2-a"/>
    <property type="match status" value="1"/>
</dbReference>
<feature type="compositionally biased region" description="Basic and acidic residues" evidence="4">
    <location>
        <begin position="518"/>
        <end position="528"/>
    </location>
</feature>
<dbReference type="InterPro" id="IPR011011">
    <property type="entry name" value="Znf_FYVE_PHD"/>
</dbReference>
<dbReference type="Pfam" id="PF02318">
    <property type="entry name" value="FYVE_2"/>
    <property type="match status" value="1"/>
</dbReference>
<evidence type="ECO:0000256" key="3">
    <source>
        <dbReference type="ARBA" id="ARBA00022833"/>
    </source>
</evidence>
<dbReference type="PROSITE" id="PS50916">
    <property type="entry name" value="RABBD"/>
    <property type="match status" value="1"/>
</dbReference>
<dbReference type="SUPFAM" id="SSF57903">
    <property type="entry name" value="FYVE/PHD zinc finger"/>
    <property type="match status" value="1"/>
</dbReference>
<evidence type="ECO:0000256" key="1">
    <source>
        <dbReference type="ARBA" id="ARBA00022723"/>
    </source>
</evidence>
<keyword evidence="2" id="KW-0863">Zinc-finger</keyword>
<dbReference type="InterPro" id="IPR006788">
    <property type="entry name" value="Myrip/Melanophilin"/>
</dbReference>